<feature type="compositionally biased region" description="Pro residues" evidence="1">
    <location>
        <begin position="251"/>
        <end position="261"/>
    </location>
</feature>
<keyword evidence="2" id="KW-0472">Membrane</keyword>
<sequence length="286" mass="31538">MHFWINKPAGRSRAIGGGCRRYHAATTAISASSLQSSVPLLKTHCGRSSSRRTGNSSMVSPNRLHGNWTNTRSCEGTLNRSAVGVLYQPRDRENSNSVHESTRHHGHQPHGIANSAELAGYRLRCGVWITFILATGFVSIAKFYFNHRPDKGLDVLIFCGLLVALMISGCFYTTLFRRNRNDHHYHVPEISIATVATEAANEANHQQPGGDNNSLPMNSLATQHPASQHQHPVDQHQQQLISSSMLFPSTPSLPSPSPPPYHIAILIPPNSQYDEAPPPSYEKVTR</sequence>
<dbReference type="AlphaFoldDB" id="A0A8J5RB77"/>
<keyword evidence="2" id="KW-1133">Transmembrane helix</keyword>
<evidence type="ECO:0000313" key="3">
    <source>
        <dbReference type="EMBL" id="KAG8036129.1"/>
    </source>
</evidence>
<dbReference type="Proteomes" id="UP000729913">
    <property type="component" value="Unassembled WGS sequence"/>
</dbReference>
<name>A0A8J5RB77_9HYME</name>
<comment type="caution">
    <text evidence="3">The sequence shown here is derived from an EMBL/GenBank/DDBJ whole genome shotgun (WGS) entry which is preliminary data.</text>
</comment>
<reference evidence="3" key="1">
    <citation type="submission" date="2020-03" db="EMBL/GenBank/DDBJ databases">
        <authorList>
            <person name="Chebbi M.A."/>
            <person name="Drezen J.M."/>
        </authorList>
    </citation>
    <scope>NUCLEOTIDE SEQUENCE</scope>
    <source>
        <tissue evidence="3">Whole body</tissue>
    </source>
</reference>
<feature type="compositionally biased region" description="Low complexity" evidence="1">
    <location>
        <begin position="235"/>
        <end position="250"/>
    </location>
</feature>
<feature type="region of interest" description="Disordered" evidence="1">
    <location>
        <begin position="201"/>
        <end position="286"/>
    </location>
</feature>
<feature type="transmembrane region" description="Helical" evidence="2">
    <location>
        <begin position="155"/>
        <end position="175"/>
    </location>
</feature>
<evidence type="ECO:0000256" key="2">
    <source>
        <dbReference type="SAM" id="Phobius"/>
    </source>
</evidence>
<proteinExistence type="predicted"/>
<feature type="region of interest" description="Disordered" evidence="1">
    <location>
        <begin position="92"/>
        <end position="111"/>
    </location>
</feature>
<organism evidence="3 4">
    <name type="scientific">Cotesia typhae</name>
    <dbReference type="NCBI Taxonomy" id="2053667"/>
    <lineage>
        <taxon>Eukaryota</taxon>
        <taxon>Metazoa</taxon>
        <taxon>Ecdysozoa</taxon>
        <taxon>Arthropoda</taxon>
        <taxon>Hexapoda</taxon>
        <taxon>Insecta</taxon>
        <taxon>Pterygota</taxon>
        <taxon>Neoptera</taxon>
        <taxon>Endopterygota</taxon>
        <taxon>Hymenoptera</taxon>
        <taxon>Apocrita</taxon>
        <taxon>Ichneumonoidea</taxon>
        <taxon>Braconidae</taxon>
        <taxon>Microgastrinae</taxon>
        <taxon>Cotesia</taxon>
    </lineage>
</organism>
<protein>
    <submittedName>
        <fullName evidence="3">Uncharacterized protein</fullName>
    </submittedName>
</protein>
<feature type="compositionally biased region" description="Polar residues" evidence="1">
    <location>
        <begin position="205"/>
        <end position="227"/>
    </location>
</feature>
<evidence type="ECO:0000256" key="1">
    <source>
        <dbReference type="SAM" id="MobiDB-lite"/>
    </source>
</evidence>
<reference evidence="3" key="2">
    <citation type="submission" date="2021-04" db="EMBL/GenBank/DDBJ databases">
        <title>Genome-wide patterns of bracovirus chromosomal integration into multiple host tissues during parasitism.</title>
        <authorList>
            <person name="Chebbi M.A.C."/>
        </authorList>
    </citation>
    <scope>NUCLEOTIDE SEQUENCE</scope>
    <source>
        <tissue evidence="3">Whole body</tissue>
    </source>
</reference>
<gene>
    <name evidence="3" type="ORF">G9C98_004709</name>
</gene>
<evidence type="ECO:0000313" key="4">
    <source>
        <dbReference type="Proteomes" id="UP000729913"/>
    </source>
</evidence>
<feature type="transmembrane region" description="Helical" evidence="2">
    <location>
        <begin position="125"/>
        <end position="143"/>
    </location>
</feature>
<dbReference type="OrthoDB" id="7683804at2759"/>
<accession>A0A8J5RB77</accession>
<keyword evidence="2" id="KW-0812">Transmembrane</keyword>
<keyword evidence="4" id="KW-1185">Reference proteome</keyword>
<dbReference type="EMBL" id="JAAOIC020000049">
    <property type="protein sequence ID" value="KAG8036129.1"/>
    <property type="molecule type" value="Genomic_DNA"/>
</dbReference>